<feature type="transmembrane region" description="Helical" evidence="1">
    <location>
        <begin position="97"/>
        <end position="119"/>
    </location>
</feature>
<organism evidence="3 4">
    <name type="scientific">Pleurodeles waltl</name>
    <name type="common">Iberian ribbed newt</name>
    <dbReference type="NCBI Taxonomy" id="8319"/>
    <lineage>
        <taxon>Eukaryota</taxon>
        <taxon>Metazoa</taxon>
        <taxon>Chordata</taxon>
        <taxon>Craniata</taxon>
        <taxon>Vertebrata</taxon>
        <taxon>Euteleostomi</taxon>
        <taxon>Amphibia</taxon>
        <taxon>Batrachia</taxon>
        <taxon>Caudata</taxon>
        <taxon>Salamandroidea</taxon>
        <taxon>Salamandridae</taxon>
        <taxon>Pleurodelinae</taxon>
        <taxon>Pleurodeles</taxon>
    </lineage>
</organism>
<dbReference type="Proteomes" id="UP001066276">
    <property type="component" value="Chromosome 1_2"/>
</dbReference>
<gene>
    <name evidence="3" type="ORF">NDU88_005954</name>
</gene>
<accession>A0AAV7W9F3</accession>
<feature type="transmembrane region" description="Helical" evidence="1">
    <location>
        <begin position="31"/>
        <end position="51"/>
    </location>
</feature>
<keyword evidence="4" id="KW-1185">Reference proteome</keyword>
<keyword evidence="2" id="KW-0732">Signal</keyword>
<evidence type="ECO:0000313" key="4">
    <source>
        <dbReference type="Proteomes" id="UP001066276"/>
    </source>
</evidence>
<keyword evidence="1" id="KW-0812">Transmembrane</keyword>
<dbReference type="PANTHER" id="PTHR11161">
    <property type="entry name" value="O-ACYLTRANSFERASE"/>
    <property type="match status" value="1"/>
</dbReference>
<reference evidence="3" key="1">
    <citation type="journal article" date="2022" name="bioRxiv">
        <title>Sequencing and chromosome-scale assembly of the giantPleurodeles waltlgenome.</title>
        <authorList>
            <person name="Brown T."/>
            <person name="Elewa A."/>
            <person name="Iarovenko S."/>
            <person name="Subramanian E."/>
            <person name="Araus A.J."/>
            <person name="Petzold A."/>
            <person name="Susuki M."/>
            <person name="Suzuki K.-i.T."/>
            <person name="Hayashi T."/>
            <person name="Toyoda A."/>
            <person name="Oliveira C."/>
            <person name="Osipova E."/>
            <person name="Leigh N.D."/>
            <person name="Simon A."/>
            <person name="Yun M.H."/>
        </authorList>
    </citation>
    <scope>NUCLEOTIDE SEQUENCE</scope>
    <source>
        <strain evidence="3">20211129_DDA</strain>
        <tissue evidence="3">Liver</tissue>
    </source>
</reference>
<evidence type="ECO:0000256" key="2">
    <source>
        <dbReference type="SAM" id="SignalP"/>
    </source>
</evidence>
<feature type="transmembrane region" description="Helical" evidence="1">
    <location>
        <begin position="63"/>
        <end position="85"/>
    </location>
</feature>
<evidence type="ECO:0008006" key="5">
    <source>
        <dbReference type="Google" id="ProtNLM"/>
    </source>
</evidence>
<feature type="chain" id="PRO_5043608453" description="O-acyltransferase" evidence="2">
    <location>
        <begin position="17"/>
        <end position="129"/>
    </location>
</feature>
<proteinExistence type="predicted"/>
<keyword evidence="1" id="KW-0472">Membrane</keyword>
<evidence type="ECO:0000313" key="3">
    <source>
        <dbReference type="EMBL" id="KAJ1210592.1"/>
    </source>
</evidence>
<feature type="signal peptide" evidence="2">
    <location>
        <begin position="1"/>
        <end position="16"/>
    </location>
</feature>
<evidence type="ECO:0000256" key="1">
    <source>
        <dbReference type="SAM" id="Phobius"/>
    </source>
</evidence>
<dbReference type="EMBL" id="JANPWB010000002">
    <property type="protein sequence ID" value="KAJ1210592.1"/>
    <property type="molecule type" value="Genomic_DNA"/>
</dbReference>
<name>A0AAV7W9F3_PLEWA</name>
<dbReference type="AlphaFoldDB" id="A0AAV7W9F3"/>
<comment type="caution">
    <text evidence="3">The sequence shown here is derived from an EMBL/GenBank/DDBJ whole genome shotgun (WGS) entry which is preliminary data.</text>
</comment>
<dbReference type="InterPro" id="IPR052728">
    <property type="entry name" value="O2_lipid_transport_reg"/>
</dbReference>
<sequence>MFLVIALAFLLEDSYSSYSFAAAIYQALHRTIWAAAVGWIIIACENGYGGFINEMLSWDIWSLLSKISYSSYLVHPITIIIYIGVQETSFHFSGINMLYLFLGHSVMTFIAGLALTVLVERPFQKMFQL</sequence>
<keyword evidence="1" id="KW-1133">Transmembrane helix</keyword>
<protein>
    <recommendedName>
        <fullName evidence="5">O-acyltransferase</fullName>
    </recommendedName>
</protein>
<dbReference type="PANTHER" id="PTHR11161:SF0">
    <property type="entry name" value="O-ACYLTRANSFERASE LIKE PROTEIN"/>
    <property type="match status" value="1"/>
</dbReference>